<organism evidence="1 2">
    <name type="scientific">Temnothorax longispinosus</name>
    <dbReference type="NCBI Taxonomy" id="300112"/>
    <lineage>
        <taxon>Eukaryota</taxon>
        <taxon>Metazoa</taxon>
        <taxon>Ecdysozoa</taxon>
        <taxon>Arthropoda</taxon>
        <taxon>Hexapoda</taxon>
        <taxon>Insecta</taxon>
        <taxon>Pterygota</taxon>
        <taxon>Neoptera</taxon>
        <taxon>Endopterygota</taxon>
        <taxon>Hymenoptera</taxon>
        <taxon>Apocrita</taxon>
        <taxon>Aculeata</taxon>
        <taxon>Formicoidea</taxon>
        <taxon>Formicidae</taxon>
        <taxon>Myrmicinae</taxon>
        <taxon>Temnothorax</taxon>
    </lineage>
</organism>
<accession>A0A4S2KYN5</accession>
<dbReference type="Proteomes" id="UP000310200">
    <property type="component" value="Unassembled WGS sequence"/>
</dbReference>
<reference evidence="1 2" key="1">
    <citation type="journal article" date="2019" name="Philos. Trans. R. Soc. Lond., B, Biol. Sci.">
        <title>Ant behaviour and brain gene expression of defending hosts depend on the ecological success of the intruding social parasite.</title>
        <authorList>
            <person name="Kaur R."/>
            <person name="Stoldt M."/>
            <person name="Jongepier E."/>
            <person name="Feldmeyer B."/>
            <person name="Menzel F."/>
            <person name="Bornberg-Bauer E."/>
            <person name="Foitzik S."/>
        </authorList>
    </citation>
    <scope>NUCLEOTIDE SEQUENCE [LARGE SCALE GENOMIC DNA]</scope>
    <source>
        <tissue evidence="1">Whole body</tissue>
    </source>
</reference>
<evidence type="ECO:0000313" key="2">
    <source>
        <dbReference type="Proteomes" id="UP000310200"/>
    </source>
</evidence>
<keyword evidence="2" id="KW-1185">Reference proteome</keyword>
<dbReference type="EMBL" id="QBLH01000537">
    <property type="protein sequence ID" value="TGZ54806.1"/>
    <property type="molecule type" value="Genomic_DNA"/>
</dbReference>
<gene>
    <name evidence="1" type="ORF">DBV15_01951</name>
</gene>
<protein>
    <submittedName>
        <fullName evidence="1">Uncharacterized protein</fullName>
    </submittedName>
</protein>
<evidence type="ECO:0000313" key="1">
    <source>
        <dbReference type="EMBL" id="TGZ54806.1"/>
    </source>
</evidence>
<proteinExistence type="predicted"/>
<dbReference type="AlphaFoldDB" id="A0A4S2KYN5"/>
<sequence>MENAECTSGIPDRCLELIRFDIHEIENHLSELNLTDVPTVKMMIAGFKCPISALPFGTLKSDWARLLLLQQAQPDGSIIKLKLVRLMRILIIAYYQMEEHIDVSDVTGPGAAGTKAAKKSLVEETTTTVPVADETKTSHYPSCSNSLGAEISSNNANRPCSCMDSFSNDVTRLATKTDCSRIKTNATVIEIATMNNLSSPNRTTTVIPPDVDATRQNVTSLIDLGAATTYYPADNAKKAALRILGNCLKLSNSWKDIARRSSGKVFEIVKTNNKAKYYTERASRKGNEIDDRRRDRTVIRISPPINEFWRYVTFPTRAPLTTRVASVAPAYRMPRLTINNKWTQNIRSAPRKSRKRTKLNNDIYESFRRFYGVDKNKEGTN</sequence>
<comment type="caution">
    <text evidence="1">The sequence shown here is derived from an EMBL/GenBank/DDBJ whole genome shotgun (WGS) entry which is preliminary data.</text>
</comment>
<name>A0A4S2KYN5_9HYME</name>